<name>A0AA39YJD3_9PEZI</name>
<evidence type="ECO:0000313" key="3">
    <source>
        <dbReference type="Proteomes" id="UP001174936"/>
    </source>
</evidence>
<accession>A0AA39YJD3</accession>
<dbReference type="CDD" id="cd18186">
    <property type="entry name" value="BTB_POZ_ZBTB_KLHL-like"/>
    <property type="match status" value="1"/>
</dbReference>
<dbReference type="AlphaFoldDB" id="A0AA39YJD3"/>
<sequence length="313" mass="35200">MADSATRDRALASTEMIERKLNDSTEVFDSGFLSDCVVKCGDKEWKLHKLLLCSRSKFFKAALTGNFKESATNEVVLHEQHPEIVEKTLRFLSSGDLLAQIPNMKPIPVDHGGVFVLTRLDSCLINALTTCISVYILADFLGFERGLLQETIAQLHNFIVGMVRTIQQENKTWTPDEKFMEAFTESAKLAYGVPGVQHIPLEFPAKTLRGPFVEFLLLTDFSFIRNRSFLQSLETEVPELVLDAVREMGLGGFQLEVHEGWVVCEGSGVDAYVTCADCVRGPHVSDNSGMENAWVRLREDNILCFKCWAKHKY</sequence>
<protein>
    <recommendedName>
        <fullName evidence="1">BTB domain-containing protein</fullName>
    </recommendedName>
</protein>
<dbReference type="InterPro" id="IPR000210">
    <property type="entry name" value="BTB/POZ_dom"/>
</dbReference>
<feature type="domain" description="BTB" evidence="1">
    <location>
        <begin position="34"/>
        <end position="101"/>
    </location>
</feature>
<keyword evidence="3" id="KW-1185">Reference proteome</keyword>
<organism evidence="2 3">
    <name type="scientific">Cercophora newfieldiana</name>
    <dbReference type="NCBI Taxonomy" id="92897"/>
    <lineage>
        <taxon>Eukaryota</taxon>
        <taxon>Fungi</taxon>
        <taxon>Dikarya</taxon>
        <taxon>Ascomycota</taxon>
        <taxon>Pezizomycotina</taxon>
        <taxon>Sordariomycetes</taxon>
        <taxon>Sordariomycetidae</taxon>
        <taxon>Sordariales</taxon>
        <taxon>Lasiosphaeriaceae</taxon>
        <taxon>Cercophora</taxon>
    </lineage>
</organism>
<dbReference type="Gene3D" id="3.30.710.10">
    <property type="entry name" value="Potassium Channel Kv1.1, Chain A"/>
    <property type="match status" value="1"/>
</dbReference>
<evidence type="ECO:0000313" key="2">
    <source>
        <dbReference type="EMBL" id="KAK0653080.1"/>
    </source>
</evidence>
<proteinExistence type="predicted"/>
<dbReference type="PANTHER" id="PTHR24413">
    <property type="entry name" value="SPECKLE-TYPE POZ PROTEIN"/>
    <property type="match status" value="1"/>
</dbReference>
<reference evidence="2" key="1">
    <citation type="submission" date="2023-06" db="EMBL/GenBank/DDBJ databases">
        <title>Genome-scale phylogeny and comparative genomics of the fungal order Sordariales.</title>
        <authorList>
            <consortium name="Lawrence Berkeley National Laboratory"/>
            <person name="Hensen N."/>
            <person name="Bonometti L."/>
            <person name="Westerberg I."/>
            <person name="Brannstrom I.O."/>
            <person name="Guillou S."/>
            <person name="Cros-Aarteil S."/>
            <person name="Calhoun S."/>
            <person name="Haridas S."/>
            <person name="Kuo A."/>
            <person name="Mondo S."/>
            <person name="Pangilinan J."/>
            <person name="Riley R."/>
            <person name="Labutti K."/>
            <person name="Andreopoulos B."/>
            <person name="Lipzen A."/>
            <person name="Chen C."/>
            <person name="Yanf M."/>
            <person name="Daum C."/>
            <person name="Ng V."/>
            <person name="Clum A."/>
            <person name="Steindorff A."/>
            <person name="Ohm R."/>
            <person name="Martin F."/>
            <person name="Silar P."/>
            <person name="Natvig D."/>
            <person name="Lalanne C."/>
            <person name="Gautier V."/>
            <person name="Ament-Velasquez S.L."/>
            <person name="Kruys A."/>
            <person name="Hutchinson M.I."/>
            <person name="Powell A.J."/>
            <person name="Barry K."/>
            <person name="Miller A.N."/>
            <person name="Grigoriev I.V."/>
            <person name="Debuchy R."/>
            <person name="Gladieux P."/>
            <person name="Thoren M.H."/>
            <person name="Johannesson H."/>
        </authorList>
    </citation>
    <scope>NUCLEOTIDE SEQUENCE</scope>
    <source>
        <strain evidence="2">SMH2532-1</strain>
    </source>
</reference>
<gene>
    <name evidence="2" type="ORF">B0T16DRAFT_455389</name>
</gene>
<dbReference type="Pfam" id="PF00651">
    <property type="entry name" value="BTB"/>
    <property type="match status" value="1"/>
</dbReference>
<evidence type="ECO:0000259" key="1">
    <source>
        <dbReference type="PROSITE" id="PS50097"/>
    </source>
</evidence>
<dbReference type="SUPFAM" id="SSF54695">
    <property type="entry name" value="POZ domain"/>
    <property type="match status" value="1"/>
</dbReference>
<dbReference type="Proteomes" id="UP001174936">
    <property type="component" value="Unassembled WGS sequence"/>
</dbReference>
<comment type="caution">
    <text evidence="2">The sequence shown here is derived from an EMBL/GenBank/DDBJ whole genome shotgun (WGS) entry which is preliminary data.</text>
</comment>
<dbReference type="PROSITE" id="PS50097">
    <property type="entry name" value="BTB"/>
    <property type="match status" value="1"/>
</dbReference>
<dbReference type="InterPro" id="IPR011333">
    <property type="entry name" value="SKP1/BTB/POZ_sf"/>
</dbReference>
<dbReference type="EMBL" id="JAULSV010000002">
    <property type="protein sequence ID" value="KAK0653080.1"/>
    <property type="molecule type" value="Genomic_DNA"/>
</dbReference>